<keyword evidence="3" id="KW-1133">Transmembrane helix</keyword>
<reference evidence="4" key="1">
    <citation type="journal article" date="2021" name="Sci. Rep.">
        <title>Diploid genomic architecture of Nitzschia inconspicua, an elite biomass production diatom.</title>
        <authorList>
            <person name="Oliver A."/>
            <person name="Podell S."/>
            <person name="Pinowska A."/>
            <person name="Traller J.C."/>
            <person name="Smith S.R."/>
            <person name="McClure R."/>
            <person name="Beliaev A."/>
            <person name="Bohutskyi P."/>
            <person name="Hill E.A."/>
            <person name="Rabines A."/>
            <person name="Zheng H."/>
            <person name="Allen L.Z."/>
            <person name="Kuo A."/>
            <person name="Grigoriev I.V."/>
            <person name="Allen A.E."/>
            <person name="Hazlebeck D."/>
            <person name="Allen E.E."/>
        </authorList>
    </citation>
    <scope>NUCLEOTIDE SEQUENCE</scope>
    <source>
        <strain evidence="4">Hildebrandi</strain>
    </source>
</reference>
<evidence type="ECO:0000313" key="5">
    <source>
        <dbReference type="Proteomes" id="UP000693970"/>
    </source>
</evidence>
<name>A0A9K3M4Z0_9STRA</name>
<dbReference type="InterPro" id="IPR002885">
    <property type="entry name" value="PPR_rpt"/>
</dbReference>
<feature type="transmembrane region" description="Helical" evidence="3">
    <location>
        <begin position="12"/>
        <end position="31"/>
    </location>
</feature>
<keyword evidence="3" id="KW-0812">Transmembrane</keyword>
<dbReference type="AlphaFoldDB" id="A0A9K3M4Z0"/>
<dbReference type="Pfam" id="PF13812">
    <property type="entry name" value="PPR_3"/>
    <property type="match status" value="1"/>
</dbReference>
<evidence type="ECO:0000313" key="4">
    <source>
        <dbReference type="EMBL" id="KAG7372196.1"/>
    </source>
</evidence>
<dbReference type="PANTHER" id="PTHR47933:SF11">
    <property type="entry name" value="PENTATRICOPEPTIDE REPEAT-CONTAINING PROTEIN 2"/>
    <property type="match status" value="1"/>
</dbReference>
<sequence>MRKRRIGTLVSSSYCIVHAILFTPSGTFLFLEGYVPPVVLSHRSKGIWFLFSSNDVTESTPKEQQTHLINEDHATDHRHSKMDATSRFHMDMRRMLKSRRDSTSEDGNMSTSLHAFSPMERRIRPTILTEDIDGAIRVTSMLRHMVNIDAATEESFQIVFQALVGRGRLRWKNRDSVVVCAADEVMLLMDEIWERQNGKISTKTCDLALQVYAACCTPRGDRRYAQKAQELLNSMEENGIIPSTQSYSYVINAWAWQQGNLKGSKCAEMAQASFDRLMELNPDDSTALQAMDWLLEAWSKSTAKDAPLKAERILKQMKDIQKDNTESSFSYPNRHSYTNAILAWSKSKEEGSALKAHRMLFQLLDEYEKGNLPDESVPDLFGINGVISAWARAGKAERAEEVLWRANEISKKCKSVEPNVVTYNSVVHAYLRDGDLSKAIYRILPIVEYMNEHKEQNPGICPDCFTYHCVLRAWEKNKDKEAVKKCVETLETMHQLWELGDTSLAPKNVFYNMVINKLAKATDDFGSQSVMRIFQLLQNSPYCSPDIISYTSVIESLSKCQDPIAAERCLELFHEVSQLYQENEDPSLKPNLRTYTMVLLSLTKIPTLDNVLQAQKLLLQLEERYKESNDPQLKPNTYPYNYVLNCAASCVGNAGEKLKAFHVATETYNAMRKSDHIKSDSYTYSFWIKASNNLLPEGELRAKCIALSFEQCKKEGLVNEAVLRRLLAGTPQNVLDHVLPSGLGSSHANHRRLSVDDLPPHWTRNAR</sequence>
<dbReference type="EMBL" id="JAGRRH010000003">
    <property type="protein sequence ID" value="KAG7372196.1"/>
    <property type="molecule type" value="Genomic_DNA"/>
</dbReference>
<evidence type="ECO:0000256" key="1">
    <source>
        <dbReference type="ARBA" id="ARBA00022737"/>
    </source>
</evidence>
<proteinExistence type="predicted"/>
<dbReference type="InterPro" id="IPR051240">
    <property type="entry name" value="Mito_RNA-Proc/Resp"/>
</dbReference>
<gene>
    <name evidence="4" type="ORF">IV203_018339</name>
</gene>
<dbReference type="Proteomes" id="UP000693970">
    <property type="component" value="Unassembled WGS sequence"/>
</dbReference>
<keyword evidence="1" id="KW-0677">Repeat</keyword>
<dbReference type="GO" id="GO:0003729">
    <property type="term" value="F:mRNA binding"/>
    <property type="evidence" value="ECO:0007669"/>
    <property type="project" value="TreeGrafter"/>
</dbReference>
<comment type="caution">
    <text evidence="4">The sequence shown here is derived from an EMBL/GenBank/DDBJ whole genome shotgun (WGS) entry which is preliminary data.</text>
</comment>
<keyword evidence="3" id="KW-0472">Membrane</keyword>
<dbReference type="PANTHER" id="PTHR47933">
    <property type="entry name" value="PENTATRICOPEPTIDE REPEAT-CONTAINING PROTEIN 1, MITOCHONDRIAL"/>
    <property type="match status" value="1"/>
</dbReference>
<protein>
    <submittedName>
        <fullName evidence="4">PPR: pentatricopeptide repeat domain containing protein</fullName>
    </submittedName>
</protein>
<evidence type="ECO:0000256" key="2">
    <source>
        <dbReference type="SAM" id="MobiDB-lite"/>
    </source>
</evidence>
<keyword evidence="5" id="KW-1185">Reference proteome</keyword>
<reference evidence="4" key="2">
    <citation type="submission" date="2021-04" db="EMBL/GenBank/DDBJ databases">
        <authorList>
            <person name="Podell S."/>
        </authorList>
    </citation>
    <scope>NUCLEOTIDE SEQUENCE</scope>
    <source>
        <strain evidence="4">Hildebrandi</strain>
    </source>
</reference>
<accession>A0A9K3M4Z0</accession>
<dbReference type="OrthoDB" id="42345at2759"/>
<evidence type="ECO:0000256" key="3">
    <source>
        <dbReference type="SAM" id="Phobius"/>
    </source>
</evidence>
<organism evidence="4 5">
    <name type="scientific">Nitzschia inconspicua</name>
    <dbReference type="NCBI Taxonomy" id="303405"/>
    <lineage>
        <taxon>Eukaryota</taxon>
        <taxon>Sar</taxon>
        <taxon>Stramenopiles</taxon>
        <taxon>Ochrophyta</taxon>
        <taxon>Bacillariophyta</taxon>
        <taxon>Bacillariophyceae</taxon>
        <taxon>Bacillariophycidae</taxon>
        <taxon>Bacillariales</taxon>
        <taxon>Bacillariaceae</taxon>
        <taxon>Nitzschia</taxon>
    </lineage>
</organism>
<feature type="region of interest" description="Disordered" evidence="2">
    <location>
        <begin position="744"/>
        <end position="767"/>
    </location>
</feature>